<reference evidence="1" key="1">
    <citation type="journal article" date="2019" name="MBio">
        <title>Virus Genomes from Deep Sea Sediments Expand the Ocean Megavirome and Support Independent Origins of Viral Gigantism.</title>
        <authorList>
            <person name="Backstrom D."/>
            <person name="Yutin N."/>
            <person name="Jorgensen S.L."/>
            <person name="Dharamshi J."/>
            <person name="Homa F."/>
            <person name="Zaremba-Niedwiedzka K."/>
            <person name="Spang A."/>
            <person name="Wolf Y.I."/>
            <person name="Koonin E.V."/>
            <person name="Ettema T.J."/>
        </authorList>
    </citation>
    <scope>NUCLEOTIDE SEQUENCE</scope>
</reference>
<name>A0A481Z9V0_9VIRU</name>
<evidence type="ECO:0000313" key="1">
    <source>
        <dbReference type="EMBL" id="QBK92142.1"/>
    </source>
</evidence>
<accession>A0A481Z9V0</accession>
<gene>
    <name evidence="1" type="ORF">LCPAC304_04890</name>
</gene>
<sequence>MSYKKYVLFGQENMSQARAEQDEEV</sequence>
<protein>
    <submittedName>
        <fullName evidence="1">Uncharacterized protein</fullName>
    </submittedName>
</protein>
<dbReference type="EMBL" id="MK500568">
    <property type="protein sequence ID" value="QBK92142.1"/>
    <property type="molecule type" value="Genomic_DNA"/>
</dbReference>
<organism evidence="1">
    <name type="scientific">Pithovirus LCPAC304</name>
    <dbReference type="NCBI Taxonomy" id="2506594"/>
    <lineage>
        <taxon>Viruses</taxon>
        <taxon>Pithoviruses</taxon>
    </lineage>
</organism>
<proteinExistence type="predicted"/>